<accession>A0A6V7HK39</accession>
<dbReference type="AlphaFoldDB" id="A0A6V7HK39"/>
<protein>
    <submittedName>
        <fullName evidence="1">Uncharacterized protein</fullName>
    </submittedName>
</protein>
<name>A0A6V7HK39_9HYME</name>
<comment type="caution">
    <text evidence="1">The sequence shown here is derived from an EMBL/GenBank/DDBJ whole genome shotgun (WGS) entry which is preliminary data.</text>
</comment>
<evidence type="ECO:0000313" key="2">
    <source>
        <dbReference type="Proteomes" id="UP000752696"/>
    </source>
</evidence>
<evidence type="ECO:0000313" key="1">
    <source>
        <dbReference type="EMBL" id="CAD1480978.1"/>
    </source>
</evidence>
<organism evidence="1 2">
    <name type="scientific">Heterotrigona itama</name>
    <dbReference type="NCBI Taxonomy" id="395501"/>
    <lineage>
        <taxon>Eukaryota</taxon>
        <taxon>Metazoa</taxon>
        <taxon>Ecdysozoa</taxon>
        <taxon>Arthropoda</taxon>
        <taxon>Hexapoda</taxon>
        <taxon>Insecta</taxon>
        <taxon>Pterygota</taxon>
        <taxon>Neoptera</taxon>
        <taxon>Endopterygota</taxon>
        <taxon>Hymenoptera</taxon>
        <taxon>Apocrita</taxon>
        <taxon>Aculeata</taxon>
        <taxon>Apoidea</taxon>
        <taxon>Anthophila</taxon>
        <taxon>Apidae</taxon>
        <taxon>Heterotrigona</taxon>
    </lineage>
</organism>
<dbReference type="EMBL" id="CAJDYZ010013246">
    <property type="protein sequence ID" value="CAD1480978.1"/>
    <property type="molecule type" value="Genomic_DNA"/>
</dbReference>
<sequence>MSSTAHSAYVTDNSYRNIIARGYVKKKPTCIIDYNYNMGAVNKIDITS</sequence>
<feature type="non-terminal residue" evidence="1">
    <location>
        <position position="48"/>
    </location>
</feature>
<proteinExistence type="predicted"/>
<reference evidence="1" key="1">
    <citation type="submission" date="2020-07" db="EMBL/GenBank/DDBJ databases">
        <authorList>
            <person name="Nazaruddin N."/>
        </authorList>
    </citation>
    <scope>NUCLEOTIDE SEQUENCE</scope>
</reference>
<gene>
    <name evidence="1" type="ORF">MHI_LOCUS974360</name>
</gene>
<keyword evidence="2" id="KW-1185">Reference proteome</keyword>
<dbReference type="Proteomes" id="UP000752696">
    <property type="component" value="Unassembled WGS sequence"/>
</dbReference>